<dbReference type="EMBL" id="CM032187">
    <property type="protein sequence ID" value="KAG7089935.1"/>
    <property type="molecule type" value="Genomic_DNA"/>
</dbReference>
<feature type="domain" description="UDENN" evidence="3">
    <location>
        <begin position="140"/>
        <end position="520"/>
    </location>
</feature>
<keyword evidence="5" id="KW-1185">Reference proteome</keyword>
<gene>
    <name evidence="4" type="ORF">E1B28_011565</name>
</gene>
<accession>A0A9P7RV47</accession>
<dbReference type="PANTHER" id="PTHR13677:SF0">
    <property type="entry name" value="LD41638P"/>
    <property type="match status" value="1"/>
</dbReference>
<evidence type="ECO:0000313" key="5">
    <source>
        <dbReference type="Proteomes" id="UP001049176"/>
    </source>
</evidence>
<dbReference type="InterPro" id="IPR037516">
    <property type="entry name" value="Tripartite_DENN"/>
</dbReference>
<protein>
    <recommendedName>
        <fullName evidence="3">UDENN domain-containing protein</fullName>
    </recommendedName>
</protein>
<dbReference type="PROSITE" id="PS50211">
    <property type="entry name" value="DENN"/>
    <property type="match status" value="1"/>
</dbReference>
<dbReference type="InterPro" id="IPR024224">
    <property type="entry name" value="DENND6"/>
</dbReference>
<evidence type="ECO:0000313" key="4">
    <source>
        <dbReference type="EMBL" id="KAG7089935.1"/>
    </source>
</evidence>
<comment type="similarity">
    <text evidence="1">Belongs to the DENND6 family.</text>
</comment>
<proteinExistence type="inferred from homology"/>
<dbReference type="OrthoDB" id="10265409at2759"/>
<dbReference type="GO" id="GO:0005085">
    <property type="term" value="F:guanyl-nucleotide exchange factor activity"/>
    <property type="evidence" value="ECO:0007669"/>
    <property type="project" value="InterPro"/>
</dbReference>
<dbReference type="GO" id="GO:0055037">
    <property type="term" value="C:recycling endosome"/>
    <property type="evidence" value="ECO:0007669"/>
    <property type="project" value="TreeGrafter"/>
</dbReference>
<evidence type="ECO:0000256" key="1">
    <source>
        <dbReference type="ARBA" id="ARBA00007159"/>
    </source>
</evidence>
<evidence type="ECO:0000256" key="2">
    <source>
        <dbReference type="SAM" id="MobiDB-lite"/>
    </source>
</evidence>
<sequence length="520" mass="57556">MPKDLKLDDIWDTSDDLDIPARRRSMTAISSSSANNGPSAVATTSSSKQPSKRIPSLKLASRLASRQSTTGPLVSPSSPNLSDPISSNSGQEAGSPTRPGLTRSMSLPKNTESKTKTIRVDVEELEIEPVVVEKIRRWILGIAIVEFDVDQGPLVDAVFPLVHLSPQETSNIAFAAFPDSLQFDQGSQNHSFRIHAHAGNAEQSPVSLDGFMYGYSHFIQRRDSKARRGYEQRSVVILSHLPYPALFTSLSSIFGPLFQIHGIPMLESACYNIATWPDPIPGAVLELGFLGSVLHSELPPSHDSQQHTDTSSFGQKYDPKLHILASTPPFVPPPLSLFEASLSHLWSIWECVVLGEPLLIFGSSPVETSQAVWWLRDLLRPIPLFGDIRPYFTIHDQDHAALVNKLPPKAGVLLGVTNPLFYKSCSHWPHVLSLGRNIQHTSNVNGRPIHTLANPGPVPGWRTMTHKRYISKDRVLLKQLEDACRGSEQDKRTNYSFRYPDTLILLYPHHQRSPQISPSG</sequence>
<dbReference type="GeneID" id="66080640"/>
<name>A0A9P7RV47_9AGAR</name>
<dbReference type="KEGG" id="more:E1B28_011565"/>
<reference evidence="4" key="1">
    <citation type="journal article" date="2021" name="Genome Biol. Evol.">
        <title>The assembled and annotated genome of the fairy-ring fungus Marasmius oreades.</title>
        <authorList>
            <person name="Hiltunen M."/>
            <person name="Ament-Velasquez S.L."/>
            <person name="Johannesson H."/>
        </authorList>
    </citation>
    <scope>NUCLEOTIDE SEQUENCE</scope>
    <source>
        <strain evidence="4">03SP1</strain>
    </source>
</reference>
<evidence type="ECO:0000259" key="3">
    <source>
        <dbReference type="PROSITE" id="PS50211"/>
    </source>
</evidence>
<organism evidence="4 5">
    <name type="scientific">Marasmius oreades</name>
    <name type="common">fairy-ring Marasmius</name>
    <dbReference type="NCBI Taxonomy" id="181124"/>
    <lineage>
        <taxon>Eukaryota</taxon>
        <taxon>Fungi</taxon>
        <taxon>Dikarya</taxon>
        <taxon>Basidiomycota</taxon>
        <taxon>Agaricomycotina</taxon>
        <taxon>Agaricomycetes</taxon>
        <taxon>Agaricomycetidae</taxon>
        <taxon>Agaricales</taxon>
        <taxon>Marasmiineae</taxon>
        <taxon>Marasmiaceae</taxon>
        <taxon>Marasmius</taxon>
    </lineage>
</organism>
<dbReference type="PANTHER" id="PTHR13677">
    <property type="entry name" value="LD41638P"/>
    <property type="match status" value="1"/>
</dbReference>
<feature type="compositionally biased region" description="Polar residues" evidence="2">
    <location>
        <begin position="27"/>
        <end position="49"/>
    </location>
</feature>
<feature type="region of interest" description="Disordered" evidence="2">
    <location>
        <begin position="1"/>
        <end position="113"/>
    </location>
</feature>
<feature type="compositionally biased region" description="Polar residues" evidence="2">
    <location>
        <begin position="64"/>
        <end position="94"/>
    </location>
</feature>
<comment type="caution">
    <text evidence="4">The sequence shown here is derived from an EMBL/GenBank/DDBJ whole genome shotgun (WGS) entry which is preliminary data.</text>
</comment>
<dbReference type="AlphaFoldDB" id="A0A9P7RV47"/>
<dbReference type="RefSeq" id="XP_043006405.1">
    <property type="nucleotide sequence ID" value="XM_043156618.1"/>
</dbReference>
<dbReference type="Proteomes" id="UP001049176">
    <property type="component" value="Chromosome 7"/>
</dbReference>